<dbReference type="InterPro" id="IPR002559">
    <property type="entry name" value="Transposase_11"/>
</dbReference>
<sequence>MITTKTGVPISFHFTPRKVTDIKALHKILDKLPAESSLYGDSTYTDYELGDELFNKYGVLLKTQRKKNSKRIDSKEDSKKKTQMRKRVEVTISDVKKMFSRTIYGVTLKGFLLKIILYIFAKSIK</sequence>
<dbReference type="AlphaFoldDB" id="A0A0B7IVJ5"/>
<dbReference type="GO" id="GO:0006313">
    <property type="term" value="P:DNA transposition"/>
    <property type="evidence" value="ECO:0007669"/>
    <property type="project" value="InterPro"/>
</dbReference>
<dbReference type="GO" id="GO:0003677">
    <property type="term" value="F:DNA binding"/>
    <property type="evidence" value="ECO:0007669"/>
    <property type="project" value="InterPro"/>
</dbReference>
<keyword evidence="1" id="KW-0812">Transmembrane</keyword>
<proteinExistence type="predicted"/>
<organism evidence="3 4">
    <name type="scientific">Capnocytophaga canis</name>
    <dbReference type="NCBI Taxonomy" id="1848903"/>
    <lineage>
        <taxon>Bacteria</taxon>
        <taxon>Pseudomonadati</taxon>
        <taxon>Bacteroidota</taxon>
        <taxon>Flavobacteriia</taxon>
        <taxon>Flavobacteriales</taxon>
        <taxon>Flavobacteriaceae</taxon>
        <taxon>Capnocytophaga</taxon>
    </lineage>
</organism>
<keyword evidence="1" id="KW-0472">Membrane</keyword>
<dbReference type="EMBL" id="CDOL01000258">
    <property type="protein sequence ID" value="CEN53973.1"/>
    <property type="molecule type" value="Genomic_DNA"/>
</dbReference>
<evidence type="ECO:0000313" key="4">
    <source>
        <dbReference type="Proteomes" id="UP000038200"/>
    </source>
</evidence>
<keyword evidence="1" id="KW-1133">Transmembrane helix</keyword>
<evidence type="ECO:0000259" key="2">
    <source>
        <dbReference type="Pfam" id="PF01609"/>
    </source>
</evidence>
<reference evidence="3 4" key="1">
    <citation type="submission" date="2015-01" db="EMBL/GenBank/DDBJ databases">
        <authorList>
            <person name="Xiang T."/>
            <person name="Song Y."/>
            <person name="Huang L."/>
            <person name="Wang B."/>
            <person name="Wu P."/>
        </authorList>
    </citation>
    <scope>NUCLEOTIDE SEQUENCE [LARGE SCALE GENOMIC DNA]</scope>
    <source>
        <strain evidence="3 4">CcD93</strain>
    </source>
</reference>
<feature type="transmembrane region" description="Helical" evidence="1">
    <location>
        <begin position="102"/>
        <end position="121"/>
    </location>
</feature>
<accession>A0A0B7IVJ5</accession>
<protein>
    <submittedName>
        <fullName evidence="3">Transposase</fullName>
    </submittedName>
</protein>
<dbReference type="Pfam" id="PF01609">
    <property type="entry name" value="DDE_Tnp_1"/>
    <property type="match status" value="1"/>
</dbReference>
<gene>
    <name evidence="3" type="ORF">CCAND93_670011</name>
</gene>
<feature type="domain" description="Transposase IS4-like" evidence="2">
    <location>
        <begin position="2"/>
        <end position="117"/>
    </location>
</feature>
<name>A0A0B7IVJ5_9FLAO</name>
<evidence type="ECO:0000256" key="1">
    <source>
        <dbReference type="SAM" id="Phobius"/>
    </source>
</evidence>
<evidence type="ECO:0000313" key="3">
    <source>
        <dbReference type="EMBL" id="CEN53973.1"/>
    </source>
</evidence>
<dbReference type="GO" id="GO:0004803">
    <property type="term" value="F:transposase activity"/>
    <property type="evidence" value="ECO:0007669"/>
    <property type="project" value="InterPro"/>
</dbReference>
<dbReference type="Proteomes" id="UP000038200">
    <property type="component" value="Unassembled WGS sequence"/>
</dbReference>